<dbReference type="Gene3D" id="3.30.750.44">
    <property type="match status" value="1"/>
</dbReference>
<dbReference type="KEGG" id="gtt:GUITHDRAFT_161794"/>
<dbReference type="Pfam" id="PF17820">
    <property type="entry name" value="PDZ_6"/>
    <property type="match status" value="1"/>
</dbReference>
<evidence type="ECO:0000256" key="1">
    <source>
        <dbReference type="SAM" id="MobiDB-lite"/>
    </source>
</evidence>
<dbReference type="PaxDb" id="55529-EKX50431"/>
<dbReference type="RefSeq" id="XP_005837411.1">
    <property type="nucleotide sequence ID" value="XM_005837354.1"/>
</dbReference>
<gene>
    <name evidence="3" type="ORF">GUITHDRAFT_161794</name>
</gene>
<dbReference type="EnsemblProtists" id="EKX50431">
    <property type="protein sequence ID" value="EKX50431"/>
    <property type="gene ID" value="GUITHDRAFT_161794"/>
</dbReference>
<dbReference type="EMBL" id="JH992978">
    <property type="protein sequence ID" value="EKX50431.1"/>
    <property type="molecule type" value="Genomic_DNA"/>
</dbReference>
<evidence type="ECO:0000313" key="4">
    <source>
        <dbReference type="EnsemblProtists" id="EKX50431"/>
    </source>
</evidence>
<dbReference type="Gene3D" id="2.30.42.10">
    <property type="match status" value="1"/>
</dbReference>
<dbReference type="InterPro" id="IPR001478">
    <property type="entry name" value="PDZ"/>
</dbReference>
<sequence length="181" mass="19646">MEWLAGICTPQRIGCCEPKAAADKEGQPPESKPGHSRALDEGNPAQRVTQPERSRTLQSKSSKEEKVGIGIIVAMNSERCLYVHTVCPGATSEGRLIAGDILLKIDGNNVYKAPATRVADLLLGPPGSEVEIWVQRDIGDIVTRCFRIIRAKTDPQQARSAMNKAYLNSMTSSNDKKAQSS</sequence>
<feature type="domain" description="PDZ" evidence="2">
    <location>
        <begin position="54"/>
        <end position="138"/>
    </location>
</feature>
<keyword evidence="5" id="KW-1185">Reference proteome</keyword>
<dbReference type="Proteomes" id="UP000011087">
    <property type="component" value="Unassembled WGS sequence"/>
</dbReference>
<dbReference type="InterPro" id="IPR041489">
    <property type="entry name" value="PDZ_6"/>
</dbReference>
<dbReference type="InterPro" id="IPR036034">
    <property type="entry name" value="PDZ_sf"/>
</dbReference>
<organism evidence="3">
    <name type="scientific">Guillardia theta (strain CCMP2712)</name>
    <name type="common">Cryptophyte</name>
    <dbReference type="NCBI Taxonomy" id="905079"/>
    <lineage>
        <taxon>Eukaryota</taxon>
        <taxon>Cryptophyceae</taxon>
        <taxon>Pyrenomonadales</taxon>
        <taxon>Geminigeraceae</taxon>
        <taxon>Guillardia</taxon>
    </lineage>
</organism>
<dbReference type="AlphaFoldDB" id="L1JPB7"/>
<dbReference type="PROSITE" id="PS50106">
    <property type="entry name" value="PDZ"/>
    <property type="match status" value="1"/>
</dbReference>
<proteinExistence type="predicted"/>
<feature type="region of interest" description="Disordered" evidence="1">
    <location>
        <begin position="19"/>
        <end position="62"/>
    </location>
</feature>
<dbReference type="GeneID" id="17307361"/>
<reference evidence="5" key="2">
    <citation type="submission" date="2012-11" db="EMBL/GenBank/DDBJ databases">
        <authorList>
            <person name="Kuo A."/>
            <person name="Curtis B.A."/>
            <person name="Tanifuji G."/>
            <person name="Burki F."/>
            <person name="Gruber A."/>
            <person name="Irimia M."/>
            <person name="Maruyama S."/>
            <person name="Arias M.C."/>
            <person name="Ball S.G."/>
            <person name="Gile G.H."/>
            <person name="Hirakawa Y."/>
            <person name="Hopkins J.F."/>
            <person name="Rensing S.A."/>
            <person name="Schmutz J."/>
            <person name="Symeonidi A."/>
            <person name="Elias M."/>
            <person name="Eveleigh R.J."/>
            <person name="Herman E.K."/>
            <person name="Klute M.J."/>
            <person name="Nakayama T."/>
            <person name="Obornik M."/>
            <person name="Reyes-Prieto A."/>
            <person name="Armbrust E.V."/>
            <person name="Aves S.J."/>
            <person name="Beiko R.G."/>
            <person name="Coutinho P."/>
            <person name="Dacks J.B."/>
            <person name="Durnford D.G."/>
            <person name="Fast N.M."/>
            <person name="Green B.R."/>
            <person name="Grisdale C."/>
            <person name="Hempe F."/>
            <person name="Henrissat B."/>
            <person name="Hoppner M.P."/>
            <person name="Ishida K.-I."/>
            <person name="Kim E."/>
            <person name="Koreny L."/>
            <person name="Kroth P.G."/>
            <person name="Liu Y."/>
            <person name="Malik S.-B."/>
            <person name="Maier U.G."/>
            <person name="McRose D."/>
            <person name="Mock T."/>
            <person name="Neilson J.A."/>
            <person name="Onodera N.T."/>
            <person name="Poole A.M."/>
            <person name="Pritham E.J."/>
            <person name="Richards T.A."/>
            <person name="Rocap G."/>
            <person name="Roy S.W."/>
            <person name="Sarai C."/>
            <person name="Schaack S."/>
            <person name="Shirato S."/>
            <person name="Slamovits C.H."/>
            <person name="Spencer D.F."/>
            <person name="Suzuki S."/>
            <person name="Worden A.Z."/>
            <person name="Zauner S."/>
            <person name="Barry K."/>
            <person name="Bell C."/>
            <person name="Bharti A.K."/>
            <person name="Crow J.A."/>
            <person name="Grimwood J."/>
            <person name="Kramer R."/>
            <person name="Lindquist E."/>
            <person name="Lucas S."/>
            <person name="Salamov A."/>
            <person name="McFadden G.I."/>
            <person name="Lane C.E."/>
            <person name="Keeling P.J."/>
            <person name="Gray M.W."/>
            <person name="Grigoriev I.V."/>
            <person name="Archibald J.M."/>
        </authorList>
    </citation>
    <scope>NUCLEOTIDE SEQUENCE</scope>
    <source>
        <strain evidence="5">CCMP2712</strain>
    </source>
</reference>
<reference evidence="4" key="3">
    <citation type="submission" date="2015-06" db="UniProtKB">
        <authorList>
            <consortium name="EnsemblProtists"/>
        </authorList>
    </citation>
    <scope>IDENTIFICATION</scope>
</reference>
<dbReference type="HOGENOM" id="CLU_1491756_0_0_1"/>
<feature type="compositionally biased region" description="Basic and acidic residues" evidence="1">
    <location>
        <begin position="50"/>
        <end position="62"/>
    </location>
</feature>
<protein>
    <recommendedName>
        <fullName evidence="2">PDZ domain-containing protein</fullName>
    </recommendedName>
</protein>
<evidence type="ECO:0000259" key="2">
    <source>
        <dbReference type="PROSITE" id="PS50106"/>
    </source>
</evidence>
<dbReference type="SUPFAM" id="SSF50156">
    <property type="entry name" value="PDZ domain-like"/>
    <property type="match status" value="1"/>
</dbReference>
<evidence type="ECO:0000313" key="5">
    <source>
        <dbReference type="Proteomes" id="UP000011087"/>
    </source>
</evidence>
<name>L1JPB7_GUITC</name>
<reference evidence="3 5" key="1">
    <citation type="journal article" date="2012" name="Nature">
        <title>Algal genomes reveal evolutionary mosaicism and the fate of nucleomorphs.</title>
        <authorList>
            <consortium name="DOE Joint Genome Institute"/>
            <person name="Curtis B.A."/>
            <person name="Tanifuji G."/>
            <person name="Burki F."/>
            <person name="Gruber A."/>
            <person name="Irimia M."/>
            <person name="Maruyama S."/>
            <person name="Arias M.C."/>
            <person name="Ball S.G."/>
            <person name="Gile G.H."/>
            <person name="Hirakawa Y."/>
            <person name="Hopkins J.F."/>
            <person name="Kuo A."/>
            <person name="Rensing S.A."/>
            <person name="Schmutz J."/>
            <person name="Symeonidi A."/>
            <person name="Elias M."/>
            <person name="Eveleigh R.J."/>
            <person name="Herman E.K."/>
            <person name="Klute M.J."/>
            <person name="Nakayama T."/>
            <person name="Obornik M."/>
            <person name="Reyes-Prieto A."/>
            <person name="Armbrust E.V."/>
            <person name="Aves S.J."/>
            <person name="Beiko R.G."/>
            <person name="Coutinho P."/>
            <person name="Dacks J.B."/>
            <person name="Durnford D.G."/>
            <person name="Fast N.M."/>
            <person name="Green B.R."/>
            <person name="Grisdale C.J."/>
            <person name="Hempel F."/>
            <person name="Henrissat B."/>
            <person name="Hoppner M.P."/>
            <person name="Ishida K."/>
            <person name="Kim E."/>
            <person name="Koreny L."/>
            <person name="Kroth P.G."/>
            <person name="Liu Y."/>
            <person name="Malik S.B."/>
            <person name="Maier U.G."/>
            <person name="McRose D."/>
            <person name="Mock T."/>
            <person name="Neilson J.A."/>
            <person name="Onodera N.T."/>
            <person name="Poole A.M."/>
            <person name="Pritham E.J."/>
            <person name="Richards T.A."/>
            <person name="Rocap G."/>
            <person name="Roy S.W."/>
            <person name="Sarai C."/>
            <person name="Schaack S."/>
            <person name="Shirato S."/>
            <person name="Slamovits C.H."/>
            <person name="Spencer D.F."/>
            <person name="Suzuki S."/>
            <person name="Worden A.Z."/>
            <person name="Zauner S."/>
            <person name="Barry K."/>
            <person name="Bell C."/>
            <person name="Bharti A.K."/>
            <person name="Crow J.A."/>
            <person name="Grimwood J."/>
            <person name="Kramer R."/>
            <person name="Lindquist E."/>
            <person name="Lucas S."/>
            <person name="Salamov A."/>
            <person name="McFadden G.I."/>
            <person name="Lane C.E."/>
            <person name="Keeling P.J."/>
            <person name="Gray M.W."/>
            <person name="Grigoriev I.V."/>
            <person name="Archibald J.M."/>
        </authorList>
    </citation>
    <scope>NUCLEOTIDE SEQUENCE</scope>
    <source>
        <strain evidence="3 5">CCMP2712</strain>
    </source>
</reference>
<dbReference type="OrthoDB" id="5859304at2759"/>
<dbReference type="SMART" id="SM00228">
    <property type="entry name" value="PDZ"/>
    <property type="match status" value="1"/>
</dbReference>
<accession>L1JPB7</accession>
<evidence type="ECO:0000313" key="3">
    <source>
        <dbReference type="EMBL" id="EKX50431.1"/>
    </source>
</evidence>